<gene>
    <name evidence="1" type="ORF">HPB50_027470</name>
</gene>
<comment type="caution">
    <text evidence="1">The sequence shown here is derived from an EMBL/GenBank/DDBJ whole genome shotgun (WGS) entry which is preliminary data.</text>
</comment>
<proteinExistence type="predicted"/>
<name>A0ACB7T6Z8_HYAAI</name>
<reference evidence="1" key="1">
    <citation type="submission" date="2020-05" db="EMBL/GenBank/DDBJ databases">
        <title>Large-scale comparative analyses of tick genomes elucidate their genetic diversity and vector capacities.</title>
        <authorList>
            <person name="Jia N."/>
            <person name="Wang J."/>
            <person name="Shi W."/>
            <person name="Du L."/>
            <person name="Sun Y."/>
            <person name="Zhan W."/>
            <person name="Jiang J."/>
            <person name="Wang Q."/>
            <person name="Zhang B."/>
            <person name="Ji P."/>
            <person name="Sakyi L.B."/>
            <person name="Cui X."/>
            <person name="Yuan T."/>
            <person name="Jiang B."/>
            <person name="Yang W."/>
            <person name="Lam T.T.-Y."/>
            <person name="Chang Q."/>
            <person name="Ding S."/>
            <person name="Wang X."/>
            <person name="Zhu J."/>
            <person name="Ruan X."/>
            <person name="Zhao L."/>
            <person name="Wei J."/>
            <person name="Que T."/>
            <person name="Du C."/>
            <person name="Cheng J."/>
            <person name="Dai P."/>
            <person name="Han X."/>
            <person name="Huang E."/>
            <person name="Gao Y."/>
            <person name="Liu J."/>
            <person name="Shao H."/>
            <person name="Ye R."/>
            <person name="Li L."/>
            <person name="Wei W."/>
            <person name="Wang X."/>
            <person name="Wang C."/>
            <person name="Yang T."/>
            <person name="Huo Q."/>
            <person name="Li W."/>
            <person name="Guo W."/>
            <person name="Chen H."/>
            <person name="Zhou L."/>
            <person name="Ni X."/>
            <person name="Tian J."/>
            <person name="Zhou Y."/>
            <person name="Sheng Y."/>
            <person name="Liu T."/>
            <person name="Pan Y."/>
            <person name="Xia L."/>
            <person name="Li J."/>
            <person name="Zhao F."/>
            <person name="Cao W."/>
        </authorList>
    </citation>
    <scope>NUCLEOTIDE SEQUENCE</scope>
    <source>
        <strain evidence="1">Hyas-2018</strain>
    </source>
</reference>
<organism evidence="1 2">
    <name type="scientific">Hyalomma asiaticum</name>
    <name type="common">Tick</name>
    <dbReference type="NCBI Taxonomy" id="266040"/>
    <lineage>
        <taxon>Eukaryota</taxon>
        <taxon>Metazoa</taxon>
        <taxon>Ecdysozoa</taxon>
        <taxon>Arthropoda</taxon>
        <taxon>Chelicerata</taxon>
        <taxon>Arachnida</taxon>
        <taxon>Acari</taxon>
        <taxon>Parasitiformes</taxon>
        <taxon>Ixodida</taxon>
        <taxon>Ixodoidea</taxon>
        <taxon>Ixodidae</taxon>
        <taxon>Hyalomminae</taxon>
        <taxon>Hyalomma</taxon>
    </lineage>
</organism>
<dbReference type="Proteomes" id="UP000821845">
    <property type="component" value="Chromosome 11"/>
</dbReference>
<accession>A0ACB7T6Z8</accession>
<keyword evidence="2" id="KW-1185">Reference proteome</keyword>
<protein>
    <submittedName>
        <fullName evidence="1">Uncharacterized protein</fullName>
    </submittedName>
</protein>
<evidence type="ECO:0000313" key="1">
    <source>
        <dbReference type="EMBL" id="KAH6942026.1"/>
    </source>
</evidence>
<dbReference type="EMBL" id="CM023491">
    <property type="protein sequence ID" value="KAH6942026.1"/>
    <property type="molecule type" value="Genomic_DNA"/>
</dbReference>
<sequence length="190" mass="20490">MWLEATLEPPHESEEAVDIEISGQVEADPASDNREQASVAKVGAAGGPAQVCSLMEKERPIPFSANAFAEGRVHDKSSEEAHHAFDVVGKAVASMPALAAPFSWAGKAIGHCPSQEEDGHQHNVAVLSKGQELAWEKESAAERGAFPTVWTKETLGRWIFGTKVRLRTDHDPLTFLTRSPPPSAPPTCYL</sequence>
<evidence type="ECO:0000313" key="2">
    <source>
        <dbReference type="Proteomes" id="UP000821845"/>
    </source>
</evidence>